<dbReference type="RefSeq" id="WP_252662892.1">
    <property type="nucleotide sequence ID" value="NZ_CP098611.1"/>
</dbReference>
<dbReference type="InterPro" id="IPR041663">
    <property type="entry name" value="DisA/LigA_HHH"/>
</dbReference>
<accession>A0ABY5ANT2</accession>
<keyword evidence="1 10" id="KW-0436">Ligase</keyword>
<evidence type="ECO:0000256" key="10">
    <source>
        <dbReference type="HAMAP-Rule" id="MF_01588"/>
    </source>
</evidence>
<dbReference type="NCBIfam" id="NF005932">
    <property type="entry name" value="PRK07956.1"/>
    <property type="match status" value="1"/>
</dbReference>
<dbReference type="EC" id="6.5.1.2" evidence="10 11"/>
<feature type="active site" description="N6-AMP-lysine intermediate" evidence="10">
    <location>
        <position position="119"/>
    </location>
</feature>
<keyword evidence="14" id="KW-1185">Reference proteome</keyword>
<dbReference type="PIRSF" id="PIRSF001604">
    <property type="entry name" value="LigA"/>
    <property type="match status" value="1"/>
</dbReference>
<dbReference type="Pfam" id="PF03120">
    <property type="entry name" value="OB_DNA_ligase"/>
    <property type="match status" value="1"/>
</dbReference>
<dbReference type="CDD" id="cd00114">
    <property type="entry name" value="LIGANc"/>
    <property type="match status" value="1"/>
</dbReference>
<keyword evidence="6 10" id="KW-0460">Magnesium</keyword>
<dbReference type="PANTHER" id="PTHR23389:SF9">
    <property type="entry name" value="DNA LIGASE"/>
    <property type="match status" value="1"/>
</dbReference>
<keyword evidence="8 10" id="KW-0234">DNA repair</keyword>
<feature type="binding site" evidence="10">
    <location>
        <position position="117"/>
    </location>
    <ligand>
        <name>NAD(+)</name>
        <dbReference type="ChEBI" id="CHEBI:57540"/>
    </ligand>
</feature>
<dbReference type="Gene3D" id="6.20.10.30">
    <property type="match status" value="1"/>
</dbReference>
<dbReference type="Gene3D" id="3.40.50.10190">
    <property type="entry name" value="BRCT domain"/>
    <property type="match status" value="1"/>
</dbReference>
<evidence type="ECO:0000256" key="7">
    <source>
        <dbReference type="ARBA" id="ARBA00023027"/>
    </source>
</evidence>
<keyword evidence="3 10" id="KW-0479">Metal-binding</keyword>
<evidence type="ECO:0000256" key="2">
    <source>
        <dbReference type="ARBA" id="ARBA00022705"/>
    </source>
</evidence>
<dbReference type="PROSITE" id="PS50172">
    <property type="entry name" value="BRCT"/>
    <property type="match status" value="1"/>
</dbReference>
<comment type="similarity">
    <text evidence="10">Belongs to the NAD-dependent DNA ligase family. LigA subfamily.</text>
</comment>
<dbReference type="SUPFAM" id="SSF52113">
    <property type="entry name" value="BRCT domain"/>
    <property type="match status" value="1"/>
</dbReference>
<sequence>MSQPSSQLQDQTRKLRQQLQEAAHAYYVLDAPIMEDEVYDRLYRDLQAIEQDYPHLITPDSPTQRVGDKPAAQFTSVRHTIPLYSLDNAFTLEEFARWQERWQTRLEERITPEYICELKIDGSALALTYEDGVLVRGVTRGDGETGEEITPNVKTIRSIPLRLQGEKIPPRVEVRGEAFLPLETFERLNRERQENQDPPFANPRNAAAGTLRQLDPQIVAQRQLQFFAYTLYCPSDEGDRPFKTHQEALQRLQDLGFWVNPHRQRVQSLQEVQAYYEQWEQQRRELPYLTDGVVVKLNDIPLQERLGFTQKAPRWAIALKYPAEEVPTTVESVSFQVGRTGAVTPVANLKPVQLAGTTVSRASLHNGDRLRELDLHYGDTVVVRKAGEIIPEVVRVLPKLRPEGAEAVKMPNHCPECQEPLIKPQDEAVTRCINRSCPAILRGALKHWGSRGALDIDGLGEKLISQLCDRPFLNSLADLYRLRAEDLSHLERLGHKSATKLIKSIQNSKSQPWSRVLYGLGIPHVGAVNAQTLAQAFPTVEALAQASPEEIAQIKGIGPEIAGAIAHWFQLKAHQDLIEQLQAVGVSLQRHPEAETVPESPQPLAGQTFVLTGTLPNLTRTQAKTLIEEAGGKVTSSVSSKTNYVVVGENPGSKQAKAEALAIPQLSEAQLRELVGLSPQA</sequence>
<dbReference type="InterPro" id="IPR004150">
    <property type="entry name" value="NAD_DNA_ligase_OB"/>
</dbReference>
<keyword evidence="5 10" id="KW-0862">Zinc</keyword>
<dbReference type="SMART" id="SM00532">
    <property type="entry name" value="LIGANc"/>
    <property type="match status" value="1"/>
</dbReference>
<dbReference type="InterPro" id="IPR013840">
    <property type="entry name" value="DNAligase_N"/>
</dbReference>
<dbReference type="PROSITE" id="PS01056">
    <property type="entry name" value="DNA_LIGASE_N2"/>
    <property type="match status" value="1"/>
</dbReference>
<dbReference type="SUPFAM" id="SSF47781">
    <property type="entry name" value="RuvA domain 2-like"/>
    <property type="match status" value="1"/>
</dbReference>
<evidence type="ECO:0000256" key="6">
    <source>
        <dbReference type="ARBA" id="ARBA00022842"/>
    </source>
</evidence>
<dbReference type="HAMAP" id="MF_01588">
    <property type="entry name" value="DNA_ligase_A"/>
    <property type="match status" value="1"/>
</dbReference>
<evidence type="ECO:0000256" key="1">
    <source>
        <dbReference type="ARBA" id="ARBA00022598"/>
    </source>
</evidence>
<dbReference type="PANTHER" id="PTHR23389">
    <property type="entry name" value="CHROMOSOME TRANSMISSION FIDELITY FACTOR 18"/>
    <property type="match status" value="1"/>
</dbReference>
<evidence type="ECO:0000256" key="3">
    <source>
        <dbReference type="ARBA" id="ARBA00022723"/>
    </source>
</evidence>
<dbReference type="Gene3D" id="1.10.287.610">
    <property type="entry name" value="Helix hairpin bin"/>
    <property type="match status" value="1"/>
</dbReference>
<proteinExistence type="inferred from homology"/>
<evidence type="ECO:0000256" key="11">
    <source>
        <dbReference type="RuleBase" id="RU000618"/>
    </source>
</evidence>
<dbReference type="EMBL" id="CP098611">
    <property type="protein sequence ID" value="USR90868.1"/>
    <property type="molecule type" value="Genomic_DNA"/>
</dbReference>
<dbReference type="Gene3D" id="1.10.150.20">
    <property type="entry name" value="5' to 3' exonuclease, C-terminal subdomain"/>
    <property type="match status" value="2"/>
</dbReference>
<keyword evidence="10" id="KW-0464">Manganese</keyword>
<keyword evidence="4 10" id="KW-0227">DNA damage</keyword>
<feature type="binding site" evidence="10">
    <location>
        <position position="417"/>
    </location>
    <ligand>
        <name>Zn(2+)</name>
        <dbReference type="ChEBI" id="CHEBI:29105"/>
    </ligand>
</feature>
<comment type="function">
    <text evidence="10">DNA ligase that catalyzes the formation of phosphodiester linkages between 5'-phosphoryl and 3'-hydroxyl groups in double-stranded DNA using NAD as a coenzyme and as the energy source for the reaction. It is essential for DNA replication and repair of damaged DNA.</text>
</comment>
<dbReference type="SUPFAM" id="SSF50249">
    <property type="entry name" value="Nucleic acid-binding proteins"/>
    <property type="match status" value="1"/>
</dbReference>
<feature type="binding site" evidence="10">
    <location>
        <position position="437"/>
    </location>
    <ligand>
        <name>Zn(2+)</name>
        <dbReference type="ChEBI" id="CHEBI:29105"/>
    </ligand>
</feature>
<name>A0ABY5ANT2_9CYAN</name>
<keyword evidence="7 10" id="KW-0520">NAD</keyword>
<reference evidence="13" key="1">
    <citation type="submission" date="2022-06" db="EMBL/GenBank/DDBJ databases">
        <title>Genome sequence of Phormidium yuhuli AB48 isolated from an industrial photobioreactor environment.</title>
        <authorList>
            <person name="Qiu Y."/>
            <person name="Noonan A.J.C."/>
            <person name="Dofher K."/>
            <person name="Koch M."/>
            <person name="Kieft B."/>
            <person name="Lin X."/>
            <person name="Ziels R.M."/>
            <person name="Hallam S.J."/>
        </authorList>
    </citation>
    <scope>NUCLEOTIDE SEQUENCE</scope>
    <source>
        <strain evidence="13">AB48</strain>
    </source>
</reference>
<feature type="binding site" evidence="10">
    <location>
        <position position="414"/>
    </location>
    <ligand>
        <name>Zn(2+)</name>
        <dbReference type="ChEBI" id="CHEBI:29105"/>
    </ligand>
</feature>
<keyword evidence="2 10" id="KW-0235">DNA replication</keyword>
<feature type="binding site" evidence="10">
    <location>
        <begin position="85"/>
        <end position="86"/>
    </location>
    <ligand>
        <name>NAD(+)</name>
        <dbReference type="ChEBI" id="CHEBI:57540"/>
    </ligand>
</feature>
<feature type="binding site" evidence="10">
    <location>
        <position position="320"/>
    </location>
    <ligand>
        <name>NAD(+)</name>
        <dbReference type="ChEBI" id="CHEBI:57540"/>
    </ligand>
</feature>
<feature type="domain" description="BRCT" evidence="12">
    <location>
        <begin position="599"/>
        <end position="675"/>
    </location>
</feature>
<dbReference type="Proteomes" id="UP001056708">
    <property type="component" value="Chromosome"/>
</dbReference>
<dbReference type="InterPro" id="IPR012340">
    <property type="entry name" value="NA-bd_OB-fold"/>
</dbReference>
<dbReference type="InterPro" id="IPR004149">
    <property type="entry name" value="Znf_DNAligase_C4"/>
</dbReference>
<dbReference type="Pfam" id="PF14520">
    <property type="entry name" value="HHH_5"/>
    <property type="match status" value="1"/>
</dbReference>
<feature type="binding site" evidence="10">
    <location>
        <position position="296"/>
    </location>
    <ligand>
        <name>NAD(+)</name>
        <dbReference type="ChEBI" id="CHEBI:57540"/>
    </ligand>
</feature>
<dbReference type="SMART" id="SM00292">
    <property type="entry name" value="BRCT"/>
    <property type="match status" value="1"/>
</dbReference>
<comment type="catalytic activity">
    <reaction evidence="9 10 11">
        <text>NAD(+) + (deoxyribonucleotide)n-3'-hydroxyl + 5'-phospho-(deoxyribonucleotide)m = (deoxyribonucleotide)n+m + AMP + beta-nicotinamide D-nucleotide.</text>
        <dbReference type="EC" id="6.5.1.2"/>
    </reaction>
</comment>
<dbReference type="Pfam" id="PF01653">
    <property type="entry name" value="DNA_ligase_aden"/>
    <property type="match status" value="1"/>
</dbReference>
<dbReference type="InterPro" id="IPR001679">
    <property type="entry name" value="DNA_ligase"/>
</dbReference>
<feature type="binding site" evidence="10">
    <location>
        <position position="140"/>
    </location>
    <ligand>
        <name>NAD(+)</name>
        <dbReference type="ChEBI" id="CHEBI:57540"/>
    </ligand>
</feature>
<dbReference type="SUPFAM" id="SSF56091">
    <property type="entry name" value="DNA ligase/mRNA capping enzyme, catalytic domain"/>
    <property type="match status" value="1"/>
</dbReference>
<dbReference type="InterPro" id="IPR036420">
    <property type="entry name" value="BRCT_dom_sf"/>
</dbReference>
<comment type="caution">
    <text evidence="10">Lacks conserved residue(s) required for the propagation of feature annotation.</text>
</comment>
<organism evidence="13 14">
    <name type="scientific">Phormidium yuhuli AB48</name>
    <dbReference type="NCBI Taxonomy" id="2940671"/>
    <lineage>
        <taxon>Bacteria</taxon>
        <taxon>Bacillati</taxon>
        <taxon>Cyanobacteriota</taxon>
        <taxon>Cyanophyceae</taxon>
        <taxon>Oscillatoriophycideae</taxon>
        <taxon>Oscillatoriales</taxon>
        <taxon>Oscillatoriaceae</taxon>
        <taxon>Phormidium</taxon>
        <taxon>Phormidium yuhuli</taxon>
    </lineage>
</organism>
<gene>
    <name evidence="10 13" type="primary">ligA</name>
    <name evidence="13" type="ORF">NEA10_18920</name>
</gene>
<dbReference type="NCBIfam" id="TIGR00575">
    <property type="entry name" value="dnlj"/>
    <property type="match status" value="1"/>
</dbReference>
<evidence type="ECO:0000259" key="12">
    <source>
        <dbReference type="PROSITE" id="PS50172"/>
    </source>
</evidence>
<dbReference type="GO" id="GO:0003911">
    <property type="term" value="F:DNA ligase (NAD+) activity"/>
    <property type="evidence" value="ECO:0007669"/>
    <property type="project" value="UniProtKB-EC"/>
</dbReference>
<dbReference type="Pfam" id="PF03119">
    <property type="entry name" value="DNA_ligase_ZBD"/>
    <property type="match status" value="1"/>
</dbReference>
<dbReference type="InterPro" id="IPR013839">
    <property type="entry name" value="DNAligase_adenylation"/>
</dbReference>
<dbReference type="InterPro" id="IPR001357">
    <property type="entry name" value="BRCT_dom"/>
</dbReference>
<feature type="binding site" evidence="10">
    <location>
        <begin position="36"/>
        <end position="40"/>
    </location>
    <ligand>
        <name>NAD(+)</name>
        <dbReference type="ChEBI" id="CHEBI:57540"/>
    </ligand>
</feature>
<dbReference type="CDD" id="cd17748">
    <property type="entry name" value="BRCT_DNA_ligase_like"/>
    <property type="match status" value="1"/>
</dbReference>
<dbReference type="Gene3D" id="3.30.470.30">
    <property type="entry name" value="DNA ligase/mRNA capping enzyme"/>
    <property type="match status" value="1"/>
</dbReference>
<evidence type="ECO:0000256" key="4">
    <source>
        <dbReference type="ARBA" id="ARBA00022763"/>
    </source>
</evidence>
<dbReference type="Pfam" id="PF00533">
    <property type="entry name" value="BRCT"/>
    <property type="match status" value="1"/>
</dbReference>
<evidence type="ECO:0000256" key="8">
    <source>
        <dbReference type="ARBA" id="ARBA00023204"/>
    </source>
</evidence>
<dbReference type="InterPro" id="IPR018239">
    <property type="entry name" value="DNA_ligase_AS"/>
</dbReference>
<protein>
    <recommendedName>
        <fullName evidence="10 11">DNA ligase</fullName>
        <ecNumber evidence="10 11">6.5.1.2</ecNumber>
    </recommendedName>
    <alternativeName>
        <fullName evidence="10">Polydeoxyribonucleotide synthase [NAD(+)]</fullName>
    </alternativeName>
</protein>
<comment type="cofactor">
    <cofactor evidence="10">
        <name>Mg(2+)</name>
        <dbReference type="ChEBI" id="CHEBI:18420"/>
    </cofactor>
    <cofactor evidence="10">
        <name>Mn(2+)</name>
        <dbReference type="ChEBI" id="CHEBI:29035"/>
    </cofactor>
</comment>
<feature type="binding site" evidence="10">
    <location>
        <position position="177"/>
    </location>
    <ligand>
        <name>NAD(+)</name>
        <dbReference type="ChEBI" id="CHEBI:57540"/>
    </ligand>
</feature>
<evidence type="ECO:0000313" key="14">
    <source>
        <dbReference type="Proteomes" id="UP001056708"/>
    </source>
</evidence>
<evidence type="ECO:0000256" key="5">
    <source>
        <dbReference type="ARBA" id="ARBA00022833"/>
    </source>
</evidence>
<dbReference type="Pfam" id="PF12826">
    <property type="entry name" value="HHH_2"/>
    <property type="match status" value="1"/>
</dbReference>
<evidence type="ECO:0000313" key="13">
    <source>
        <dbReference type="EMBL" id="USR90868.1"/>
    </source>
</evidence>
<dbReference type="InterPro" id="IPR033136">
    <property type="entry name" value="DNA_ligase_CS"/>
</dbReference>
<dbReference type="InterPro" id="IPR010994">
    <property type="entry name" value="RuvA_2-like"/>
</dbReference>
<dbReference type="PROSITE" id="PS01055">
    <property type="entry name" value="DNA_LIGASE_N1"/>
    <property type="match status" value="1"/>
</dbReference>
<evidence type="ECO:0000256" key="9">
    <source>
        <dbReference type="ARBA" id="ARBA00034005"/>
    </source>
</evidence>
<dbReference type="Gene3D" id="2.40.50.140">
    <property type="entry name" value="Nucleic acid-binding proteins"/>
    <property type="match status" value="1"/>
</dbReference>